<dbReference type="AlphaFoldDB" id="A0A8S2E4W0"/>
<dbReference type="EMBL" id="CAJOBA010009206">
    <property type="protein sequence ID" value="CAF3845979.1"/>
    <property type="molecule type" value="Genomic_DNA"/>
</dbReference>
<feature type="domain" description="CCHC-type" evidence="4">
    <location>
        <begin position="338"/>
        <end position="353"/>
    </location>
</feature>
<protein>
    <recommendedName>
        <fullName evidence="4">CCHC-type domain-containing protein</fullName>
    </recommendedName>
</protein>
<proteinExistence type="predicted"/>
<feature type="region of interest" description="Disordered" evidence="3">
    <location>
        <begin position="55"/>
        <end position="141"/>
    </location>
</feature>
<dbReference type="Proteomes" id="UP000682733">
    <property type="component" value="Unassembled WGS sequence"/>
</dbReference>
<evidence type="ECO:0000259" key="4">
    <source>
        <dbReference type="PROSITE" id="PS50158"/>
    </source>
</evidence>
<comment type="caution">
    <text evidence="5">The sequence shown here is derived from an EMBL/GenBank/DDBJ whole genome shotgun (WGS) entry which is preliminary data.</text>
</comment>
<feature type="region of interest" description="Disordered" evidence="3">
    <location>
        <begin position="446"/>
        <end position="481"/>
    </location>
</feature>
<gene>
    <name evidence="5" type="ORF">OVA965_LOCUS18470</name>
    <name evidence="6" type="ORF">TMI583_LOCUS18480</name>
</gene>
<evidence type="ECO:0000256" key="3">
    <source>
        <dbReference type="SAM" id="MobiDB-lite"/>
    </source>
</evidence>
<evidence type="ECO:0000313" key="7">
    <source>
        <dbReference type="Proteomes" id="UP000677228"/>
    </source>
</evidence>
<name>A0A8S2E4W0_9BILA</name>
<evidence type="ECO:0000313" key="6">
    <source>
        <dbReference type="EMBL" id="CAF3845979.1"/>
    </source>
</evidence>
<feature type="coiled-coil region" evidence="2">
    <location>
        <begin position="24"/>
        <end position="51"/>
    </location>
</feature>
<dbReference type="GO" id="GO:0003676">
    <property type="term" value="F:nucleic acid binding"/>
    <property type="evidence" value="ECO:0007669"/>
    <property type="project" value="InterPro"/>
</dbReference>
<dbReference type="Proteomes" id="UP000677228">
    <property type="component" value="Unassembled WGS sequence"/>
</dbReference>
<accession>A0A8S2E4W0</accession>
<dbReference type="GO" id="GO:0008270">
    <property type="term" value="F:zinc ion binding"/>
    <property type="evidence" value="ECO:0007669"/>
    <property type="project" value="UniProtKB-KW"/>
</dbReference>
<feature type="coiled-coil region" evidence="2">
    <location>
        <begin position="497"/>
        <end position="524"/>
    </location>
</feature>
<organism evidence="5 7">
    <name type="scientific">Didymodactylos carnosus</name>
    <dbReference type="NCBI Taxonomy" id="1234261"/>
    <lineage>
        <taxon>Eukaryota</taxon>
        <taxon>Metazoa</taxon>
        <taxon>Spiralia</taxon>
        <taxon>Gnathifera</taxon>
        <taxon>Rotifera</taxon>
        <taxon>Eurotatoria</taxon>
        <taxon>Bdelloidea</taxon>
        <taxon>Philodinida</taxon>
        <taxon>Philodinidae</taxon>
        <taxon>Didymodactylos</taxon>
    </lineage>
</organism>
<dbReference type="EMBL" id="CAJNOK010009190">
    <property type="protein sequence ID" value="CAF1083339.1"/>
    <property type="molecule type" value="Genomic_DNA"/>
</dbReference>
<sequence>MQNQMIYDNYNNMSQQEKDRICNGENLQNMLNQTETKEKEKQDRAASLKRHLTSGSETIEIDEENHTNTNGDNFRKQINNRNFKKTNRNNNDTDYRFPVNKTYTNSNINENRIRHQQQQRNDLNVNNSKNKQQSSISTDQNSIQISNHSLNYAAEHHLPPLKMECNPKLRDQKQGLNVVVELMKFIKTDFLRNYPCYSKPLQFDLWWIDSVGDLQAMVKSTDLFVFLCKREHYPTELNNIKITPHPPKHLPPQHTIIVKWVKHSITNEDIKEELATQYSSIFLIEEMMGTINDRNRHIRIELSDKKEYEVLLNCGKIPLYGQLFEVDEFLPSPKLLICSKCNSPGHVKKSCQNSSFDICRRCGGDKNDQQNHKECTIQCHHCGGEHLSVDYKCPFISDYRRQLMNELKRNPNRLPPDVQLFIPSEYRNPGERLKSIYNKTTQVHQQQLPRRQQQQNYNRNDNNTWPQLNVNASSSSQAATTTQISNQFTDCNLNHNVKVLEEEMKTIKQKIEEDQNRIKQKYKDHLTSMNQSWMLMQQQIHTQTESLKIMNNVIVQILVSTCQKTTETICTVITKLKIQSNTNDYDEILQHLATQLSFLNETQQAYINHQSLLEQQSNKQNELSNRTLDFVLNDRNE</sequence>
<dbReference type="InterPro" id="IPR001878">
    <property type="entry name" value="Znf_CCHC"/>
</dbReference>
<keyword evidence="1" id="KW-0479">Metal-binding</keyword>
<keyword evidence="2" id="KW-0175">Coiled coil</keyword>
<reference evidence="5" key="1">
    <citation type="submission" date="2021-02" db="EMBL/GenBank/DDBJ databases">
        <authorList>
            <person name="Nowell W R."/>
        </authorList>
    </citation>
    <scope>NUCLEOTIDE SEQUENCE</scope>
</reference>
<feature type="compositionally biased region" description="Low complexity" evidence="3">
    <location>
        <begin position="126"/>
        <end position="135"/>
    </location>
</feature>
<evidence type="ECO:0000256" key="1">
    <source>
        <dbReference type="PROSITE-ProRule" id="PRU00047"/>
    </source>
</evidence>
<keyword evidence="1" id="KW-0862">Zinc</keyword>
<evidence type="ECO:0000313" key="5">
    <source>
        <dbReference type="EMBL" id="CAF1083339.1"/>
    </source>
</evidence>
<evidence type="ECO:0000256" key="2">
    <source>
        <dbReference type="SAM" id="Coils"/>
    </source>
</evidence>
<dbReference type="PROSITE" id="PS50158">
    <property type="entry name" value="ZF_CCHC"/>
    <property type="match status" value="1"/>
</dbReference>
<feature type="compositionally biased region" description="Polar residues" evidence="3">
    <location>
        <begin position="101"/>
        <end position="125"/>
    </location>
</feature>
<keyword evidence="1" id="KW-0863">Zinc-finger</keyword>